<dbReference type="HOGENOM" id="CLU_1738644_0_0_5"/>
<organism evidence="1 2">
    <name type="scientific">Octadecabacter antarcticus 307</name>
    <dbReference type="NCBI Taxonomy" id="391626"/>
    <lineage>
        <taxon>Bacteria</taxon>
        <taxon>Pseudomonadati</taxon>
        <taxon>Pseudomonadota</taxon>
        <taxon>Alphaproteobacteria</taxon>
        <taxon>Rhodobacterales</taxon>
        <taxon>Roseobacteraceae</taxon>
        <taxon>Octadecabacter</taxon>
    </lineage>
</organism>
<keyword evidence="2" id="KW-1185">Reference proteome</keyword>
<reference evidence="1 2" key="1">
    <citation type="journal article" date="2013" name="PLoS ONE">
        <title>Poles Apart: Arctic and Antarctic Octadecabacter strains Share High Genome Plasticity and a New Type of Xanthorhodopsin.</title>
        <authorList>
            <person name="Vollmers J."/>
            <person name="Voget S."/>
            <person name="Dietrich S."/>
            <person name="Gollnow K."/>
            <person name="Smits M."/>
            <person name="Meyer K."/>
            <person name="Brinkhoff T."/>
            <person name="Simon M."/>
            <person name="Daniel R."/>
        </authorList>
    </citation>
    <scope>NUCLEOTIDE SEQUENCE [LARGE SCALE GENOMIC DNA]</scope>
    <source>
        <strain evidence="1 2">307</strain>
    </source>
</reference>
<dbReference type="RefSeq" id="WP_015499066.1">
    <property type="nucleotide sequence ID" value="NC_020911.1"/>
</dbReference>
<evidence type="ECO:0000313" key="2">
    <source>
        <dbReference type="Proteomes" id="UP000005307"/>
    </source>
</evidence>
<sequence>MGIQIVDIGRLCEKSGAICATDPKSKSVSNTVREDEIDRMLRYYDWFIMSQHVLPIEYKLSQLKRVAPASCGPNWTFALSPEKVGLGPKRTVSKCMKATYAITSKLEFFAVVVREKYIKICIALLPRSLNAYVAWDFSMPLNNMPLETRK</sequence>
<dbReference type="AlphaFoldDB" id="M9R492"/>
<proteinExistence type="predicted"/>
<gene>
    <name evidence="1" type="ORF">OAN307_c13420</name>
</gene>
<dbReference type="Proteomes" id="UP000005307">
    <property type="component" value="Chromosome"/>
</dbReference>
<name>M9R492_9RHOB</name>
<protein>
    <submittedName>
        <fullName evidence="1">Uncharacterized protein</fullName>
    </submittedName>
</protein>
<dbReference type="EMBL" id="CP003740">
    <property type="protein sequence ID" value="AGI67027.1"/>
    <property type="molecule type" value="Genomic_DNA"/>
</dbReference>
<dbReference type="KEGG" id="oat:OAN307_c13420"/>
<accession>M9R492</accession>
<evidence type="ECO:0000313" key="1">
    <source>
        <dbReference type="EMBL" id="AGI67027.1"/>
    </source>
</evidence>